<dbReference type="Pfam" id="PF00534">
    <property type="entry name" value="Glycos_transf_1"/>
    <property type="match status" value="1"/>
</dbReference>
<dbReference type="InterPro" id="IPR001296">
    <property type="entry name" value="Glyco_trans_1"/>
</dbReference>
<dbReference type="AlphaFoldDB" id="A0A9X2G0N5"/>
<sequence length="421" mass="46663">MAHNEHGRPARVAHVLLVAPACDGHDVGESWLAHQWAARLSERFHVTLLSTYKRGHVPPSRQLPRTRVVEWAEPPVVHRAERLNSLLQPAYAPFYVRARRYVRHRLTAGERFDVAHQVTPVALRYPSPLVGLGLPVVVGPVGGSLESPPAFAREEGGTPWYQRLRRLDRSRFRHDPLLRATFETADCVVGVAPYVREILGDLTLRRFEALGDVAVQEVRPAVDRSGRRDPVRLLFVGRLVRTKGAREAIRALSRLRDLPVHLDVVGDGNDRAACAELVHDLGLDDRVTLHGAVPRADVDRFYERADVFLFPSYREPGGAVVLEAMAYGLPLVVCDRGGPGANVSDACAVRLPVRSPDQLADDAAGAVRRLVADPGLRLRMGAAAREHVAAHHLWSRRVDRMADLYEQVAAERARTRTRAAG</sequence>
<name>A0A9X2G0N5_9MICO</name>
<dbReference type="InterPro" id="IPR050194">
    <property type="entry name" value="Glycosyltransferase_grp1"/>
</dbReference>
<dbReference type="Proteomes" id="UP001139493">
    <property type="component" value="Unassembled WGS sequence"/>
</dbReference>
<reference evidence="4" key="1">
    <citation type="submission" date="2022-06" db="EMBL/GenBank/DDBJ databases">
        <title>Genomic Encyclopedia of Archaeal and Bacterial Type Strains, Phase II (KMG-II): from individual species to whole genera.</title>
        <authorList>
            <person name="Goeker M."/>
        </authorList>
    </citation>
    <scope>NUCLEOTIDE SEQUENCE</scope>
    <source>
        <strain evidence="4">DSM 26652</strain>
    </source>
</reference>
<dbReference type="CDD" id="cd03801">
    <property type="entry name" value="GT4_PimA-like"/>
    <property type="match status" value="1"/>
</dbReference>
<dbReference type="RefSeq" id="WP_253835734.1">
    <property type="nucleotide sequence ID" value="NZ_JAMTCS010000006.1"/>
</dbReference>
<proteinExistence type="predicted"/>
<evidence type="ECO:0000259" key="3">
    <source>
        <dbReference type="Pfam" id="PF00534"/>
    </source>
</evidence>
<feature type="domain" description="Glycosyl transferase family 1" evidence="3">
    <location>
        <begin position="229"/>
        <end position="386"/>
    </location>
</feature>
<dbReference type="GO" id="GO:0016757">
    <property type="term" value="F:glycosyltransferase activity"/>
    <property type="evidence" value="ECO:0007669"/>
    <property type="project" value="InterPro"/>
</dbReference>
<comment type="caution">
    <text evidence="4">The sequence shown here is derived from an EMBL/GenBank/DDBJ whole genome shotgun (WGS) entry which is preliminary data.</text>
</comment>
<keyword evidence="2" id="KW-0808">Transferase</keyword>
<evidence type="ECO:0000256" key="1">
    <source>
        <dbReference type="ARBA" id="ARBA00021292"/>
    </source>
</evidence>
<protein>
    <recommendedName>
        <fullName evidence="1">D-inositol 3-phosphate glycosyltransferase</fullName>
    </recommendedName>
</protein>
<gene>
    <name evidence="4" type="ORF">APR03_002235</name>
</gene>
<organism evidence="4 5">
    <name type="scientific">Promicromonospora thailandica</name>
    <dbReference type="NCBI Taxonomy" id="765201"/>
    <lineage>
        <taxon>Bacteria</taxon>
        <taxon>Bacillati</taxon>
        <taxon>Actinomycetota</taxon>
        <taxon>Actinomycetes</taxon>
        <taxon>Micrococcales</taxon>
        <taxon>Promicromonosporaceae</taxon>
        <taxon>Promicromonospora</taxon>
    </lineage>
</organism>
<evidence type="ECO:0000313" key="5">
    <source>
        <dbReference type="Proteomes" id="UP001139493"/>
    </source>
</evidence>
<dbReference type="PANTHER" id="PTHR45947">
    <property type="entry name" value="SULFOQUINOVOSYL TRANSFERASE SQD2"/>
    <property type="match status" value="1"/>
</dbReference>
<dbReference type="PANTHER" id="PTHR45947:SF3">
    <property type="entry name" value="SULFOQUINOVOSYL TRANSFERASE SQD2"/>
    <property type="match status" value="1"/>
</dbReference>
<dbReference type="SUPFAM" id="SSF53756">
    <property type="entry name" value="UDP-Glycosyltransferase/glycogen phosphorylase"/>
    <property type="match status" value="1"/>
</dbReference>
<evidence type="ECO:0000256" key="2">
    <source>
        <dbReference type="ARBA" id="ARBA00022679"/>
    </source>
</evidence>
<dbReference type="EMBL" id="JAMTCS010000006">
    <property type="protein sequence ID" value="MCP2264892.1"/>
    <property type="molecule type" value="Genomic_DNA"/>
</dbReference>
<evidence type="ECO:0000313" key="4">
    <source>
        <dbReference type="EMBL" id="MCP2264892.1"/>
    </source>
</evidence>
<dbReference type="Gene3D" id="3.40.50.2000">
    <property type="entry name" value="Glycogen Phosphorylase B"/>
    <property type="match status" value="2"/>
</dbReference>
<accession>A0A9X2G0N5</accession>
<keyword evidence="5" id="KW-1185">Reference proteome</keyword>